<sequence length="79" mass="8460">MTARRDNSMTDPDAGVAALRQTEAPVRITGKPGKIAACTASSDITSCRSDHKNPFQFHIRTFMLWLSLSSGVAPVANSP</sequence>
<protein>
    <submittedName>
        <fullName evidence="2">Uncharacterized protein</fullName>
    </submittedName>
</protein>
<keyword evidence="3" id="KW-1185">Reference proteome</keyword>
<dbReference type="Proteomes" id="UP000315095">
    <property type="component" value="Unassembled WGS sequence"/>
</dbReference>
<evidence type="ECO:0000313" key="2">
    <source>
        <dbReference type="EMBL" id="GCE82523.1"/>
    </source>
</evidence>
<reference evidence="3" key="1">
    <citation type="submission" date="2017-01" db="EMBL/GenBank/DDBJ databases">
        <title>Komagataeibacter sp. MSKU9 whole genome sequencing project.</title>
        <authorList>
            <person name="Matsutani M."/>
            <person name="Naloka K."/>
            <person name="Theeragool G."/>
            <person name="Yakushi T."/>
            <person name="Matsushita K."/>
        </authorList>
    </citation>
    <scope>NUCLEOTIDE SEQUENCE [LARGE SCALE GENOMIC DNA]</scope>
    <source>
        <strain evidence="3">MSKU9</strain>
    </source>
</reference>
<feature type="region of interest" description="Disordered" evidence="1">
    <location>
        <begin position="1"/>
        <end position="22"/>
    </location>
</feature>
<name>A0A4P5NMC4_9PROT</name>
<organism evidence="2 3">
    <name type="scientific">Komagataeibacter diospyri</name>
    <dbReference type="NCBI Taxonomy" id="1932662"/>
    <lineage>
        <taxon>Bacteria</taxon>
        <taxon>Pseudomonadati</taxon>
        <taxon>Pseudomonadota</taxon>
        <taxon>Alphaproteobacteria</taxon>
        <taxon>Acetobacterales</taxon>
        <taxon>Acetobacteraceae</taxon>
        <taxon>Komagataeibacter</taxon>
    </lineage>
</organism>
<evidence type="ECO:0000256" key="1">
    <source>
        <dbReference type="SAM" id="MobiDB-lite"/>
    </source>
</evidence>
<gene>
    <name evidence="2" type="ORF">MSKU9_0664</name>
</gene>
<comment type="caution">
    <text evidence="2">The sequence shown here is derived from an EMBL/GenBank/DDBJ whole genome shotgun (WGS) entry which is preliminary data.</text>
</comment>
<dbReference type="AlphaFoldDB" id="A0A4P5NMC4"/>
<accession>A0A4P5NMC4</accession>
<dbReference type="EMBL" id="BDLU01000018">
    <property type="protein sequence ID" value="GCE82523.1"/>
    <property type="molecule type" value="Genomic_DNA"/>
</dbReference>
<evidence type="ECO:0000313" key="3">
    <source>
        <dbReference type="Proteomes" id="UP000315095"/>
    </source>
</evidence>
<proteinExistence type="predicted"/>